<name>A0ABM5LTK6_BACA1</name>
<sequence>MKTNVADALYAGCEAVVKIAWLNGLWLLFTLAGGIVFGWAPSTAAMFAVIRKWLMGQKDVPVFATFLGAYKKEFLKVNVIGLTFMALLFVLAANYHYFSASADWLSFMITSCTLMAGLIYMVALMYVFPLYVHYELPLLKYLSQAVLFGVMRPLTTACMLLGSGFVLYVLYTLPGLIPFYGPSLFGLVLMFFAYRGFVKTEAQHHQAP</sequence>
<feature type="transmembrane region" description="Helical" evidence="1">
    <location>
        <begin position="25"/>
        <end position="50"/>
    </location>
</feature>
<protein>
    <submittedName>
        <fullName evidence="2">Integral inner membrane component</fullName>
    </submittedName>
</protein>
<keyword evidence="1" id="KW-0812">Transmembrane</keyword>
<reference evidence="2 3" key="1">
    <citation type="journal article" date="2011" name="Front. Microbiol.">
        <title>Genomic signatures of strain selection and enhancement in Bacillus atrophaeus var. globigii, a historical biowarfare simulant.</title>
        <authorList>
            <person name="Gibbons H.S."/>
            <person name="Broomall S.M."/>
            <person name="McNew L.A."/>
            <person name="Daligault H."/>
            <person name="Chapman C."/>
            <person name="Bruce D."/>
            <person name="Karavis M."/>
            <person name="Krepps M."/>
            <person name="McGregor P.A."/>
            <person name="Hong C."/>
            <person name="Park K.H."/>
            <person name="Akmal A."/>
            <person name="Feldman A."/>
            <person name="Lin J.S."/>
            <person name="Chang W.E."/>
            <person name="Higgs B.W."/>
            <person name="Demirev P."/>
            <person name="Lindquist J."/>
            <person name="Liem A."/>
            <person name="Fochler E."/>
            <person name="Read T.D."/>
            <person name="Tapia R."/>
            <person name="Johnson S."/>
            <person name="Bishop-Lilly K.A."/>
            <person name="Detter C."/>
            <person name="Han C."/>
            <person name="Sozhamannan S."/>
            <person name="Rosenzweig C.N."/>
            <person name="Skowronski E.W."/>
        </authorList>
    </citation>
    <scope>NUCLEOTIDE SEQUENCE [LARGE SCALE GENOMIC DNA]</scope>
    <source>
        <strain evidence="2 3">1942</strain>
    </source>
</reference>
<accession>A0ABM5LTK6</accession>
<organism evidence="2 3">
    <name type="scientific">Bacillus atrophaeus (strain 1942)</name>
    <dbReference type="NCBI Taxonomy" id="720555"/>
    <lineage>
        <taxon>Bacteria</taxon>
        <taxon>Bacillati</taxon>
        <taxon>Bacillota</taxon>
        <taxon>Bacilli</taxon>
        <taxon>Bacillales</taxon>
        <taxon>Bacillaceae</taxon>
        <taxon>Bacillus</taxon>
    </lineage>
</organism>
<feature type="transmembrane region" description="Helical" evidence="1">
    <location>
        <begin position="104"/>
        <end position="132"/>
    </location>
</feature>
<evidence type="ECO:0000313" key="2">
    <source>
        <dbReference type="EMBL" id="ADP31179.1"/>
    </source>
</evidence>
<feature type="transmembrane region" description="Helical" evidence="1">
    <location>
        <begin position="79"/>
        <end position="98"/>
    </location>
</feature>
<keyword evidence="1" id="KW-0472">Membrane</keyword>
<proteinExistence type="predicted"/>
<dbReference type="EMBL" id="CP002207">
    <property type="protein sequence ID" value="ADP31179.1"/>
    <property type="molecule type" value="Genomic_DNA"/>
</dbReference>
<keyword evidence="3" id="KW-1185">Reference proteome</keyword>
<feature type="transmembrane region" description="Helical" evidence="1">
    <location>
        <begin position="177"/>
        <end position="194"/>
    </location>
</feature>
<gene>
    <name evidence="2" type="ordered locus">BATR1942_01105</name>
</gene>
<dbReference type="InterPro" id="IPR006938">
    <property type="entry name" value="DUF624"/>
</dbReference>
<evidence type="ECO:0000313" key="3">
    <source>
        <dbReference type="Proteomes" id="UP000006867"/>
    </source>
</evidence>
<evidence type="ECO:0000256" key="1">
    <source>
        <dbReference type="SAM" id="Phobius"/>
    </source>
</evidence>
<dbReference type="RefSeq" id="WP_003328390.1">
    <property type="nucleotide sequence ID" value="NC_014639.1"/>
</dbReference>
<keyword evidence="1" id="KW-1133">Transmembrane helix</keyword>
<dbReference type="Pfam" id="PF04854">
    <property type="entry name" value="DUF624"/>
    <property type="match status" value="1"/>
</dbReference>
<feature type="transmembrane region" description="Helical" evidence="1">
    <location>
        <begin position="153"/>
        <end position="171"/>
    </location>
</feature>
<dbReference type="Proteomes" id="UP000006867">
    <property type="component" value="Chromosome"/>
</dbReference>